<dbReference type="AlphaFoldDB" id="A0A495J5L9"/>
<comment type="caution">
    <text evidence="2">The sequence shown here is derived from an EMBL/GenBank/DDBJ whole genome shotgun (WGS) entry which is preliminary data.</text>
</comment>
<sequence>MKLSEFLTRLFSEGVVDVPRELVDFEGADLLISVDLIRQYEAAMRMEMPAQVPELNTDAALWAAQYLFRAIQLVLLRELEAEVIPVYLSPYGGEADASAIYSVDLLFRHLRPLFQFSSGISPDDPLVLALRKTAASWPFSSVGFKVETMINTDRILNDSCLRLMYLDRIIAHRDRGRLKSDAEITALTEVTGMHQELFWPGLELAELKTIK</sequence>
<evidence type="ECO:0000259" key="1">
    <source>
        <dbReference type="Pfam" id="PF19920"/>
    </source>
</evidence>
<keyword evidence="3" id="KW-1185">Reference proteome</keyword>
<dbReference type="Pfam" id="PF19920">
    <property type="entry name" value="bpX4"/>
    <property type="match status" value="1"/>
</dbReference>
<dbReference type="EMBL" id="RBKU01000001">
    <property type="protein sequence ID" value="RKR84053.1"/>
    <property type="molecule type" value="Genomic_DNA"/>
</dbReference>
<dbReference type="OrthoDB" id="886582at2"/>
<protein>
    <recommendedName>
        <fullName evidence="1">MoxR-vWA-beta-propeller ternary system domain-containing protein</fullName>
    </recommendedName>
</protein>
<gene>
    <name evidence="2" type="ORF">BDD43_4274</name>
</gene>
<feature type="domain" description="MoxR-vWA-beta-propeller ternary system" evidence="1">
    <location>
        <begin position="2"/>
        <end position="201"/>
    </location>
</feature>
<evidence type="ECO:0000313" key="2">
    <source>
        <dbReference type="EMBL" id="RKR84053.1"/>
    </source>
</evidence>
<organism evidence="2 3">
    <name type="scientific">Mucilaginibacter gracilis</name>
    <dbReference type="NCBI Taxonomy" id="423350"/>
    <lineage>
        <taxon>Bacteria</taxon>
        <taxon>Pseudomonadati</taxon>
        <taxon>Bacteroidota</taxon>
        <taxon>Sphingobacteriia</taxon>
        <taxon>Sphingobacteriales</taxon>
        <taxon>Sphingobacteriaceae</taxon>
        <taxon>Mucilaginibacter</taxon>
    </lineage>
</organism>
<name>A0A495J5L9_9SPHI</name>
<evidence type="ECO:0000313" key="3">
    <source>
        <dbReference type="Proteomes" id="UP000268007"/>
    </source>
</evidence>
<proteinExistence type="predicted"/>
<dbReference type="Proteomes" id="UP000268007">
    <property type="component" value="Unassembled WGS sequence"/>
</dbReference>
<accession>A0A495J5L9</accession>
<dbReference type="RefSeq" id="WP_121199479.1">
    <property type="nucleotide sequence ID" value="NZ_RBKU01000001.1"/>
</dbReference>
<reference evidence="2 3" key="1">
    <citation type="submission" date="2018-10" db="EMBL/GenBank/DDBJ databases">
        <title>Genomic Encyclopedia of Archaeal and Bacterial Type Strains, Phase II (KMG-II): from individual species to whole genera.</title>
        <authorList>
            <person name="Goeker M."/>
        </authorList>
    </citation>
    <scope>NUCLEOTIDE SEQUENCE [LARGE SCALE GENOMIC DNA]</scope>
    <source>
        <strain evidence="2 3">DSM 18602</strain>
    </source>
</reference>
<dbReference type="InterPro" id="IPR045549">
    <property type="entry name" value="bpX4"/>
</dbReference>